<dbReference type="EMBL" id="JAGSMN010000053">
    <property type="protein sequence ID" value="MBR7671953.1"/>
    <property type="molecule type" value="Genomic_DNA"/>
</dbReference>
<name>A0A8T4IN54_9ACTN</name>
<dbReference type="Proteomes" id="UP000675554">
    <property type="component" value="Unassembled WGS sequence"/>
</dbReference>
<reference evidence="2" key="1">
    <citation type="submission" date="2021-04" db="EMBL/GenBank/DDBJ databases">
        <title>Sequencing of actinobacteria type strains.</title>
        <authorList>
            <person name="Nguyen G.-S."/>
            <person name="Wentzel A."/>
        </authorList>
    </citation>
    <scope>NUCLEOTIDE SEQUENCE</scope>
    <source>
        <strain evidence="2">DSM 42095</strain>
    </source>
</reference>
<feature type="compositionally biased region" description="Basic and acidic residues" evidence="1">
    <location>
        <begin position="56"/>
        <end position="68"/>
    </location>
</feature>
<dbReference type="InterPro" id="IPR018691">
    <property type="entry name" value="DUF2188"/>
</dbReference>
<evidence type="ECO:0000313" key="3">
    <source>
        <dbReference type="Proteomes" id="UP000675554"/>
    </source>
</evidence>
<keyword evidence="3" id="KW-1185">Reference proteome</keyword>
<dbReference type="Pfam" id="PF09954">
    <property type="entry name" value="DUF2188"/>
    <property type="match status" value="1"/>
</dbReference>
<accession>A0A8T4IN54</accession>
<feature type="region of interest" description="Disordered" evidence="1">
    <location>
        <begin position="44"/>
        <end position="68"/>
    </location>
</feature>
<organism evidence="2 3">
    <name type="scientific">Streptomyces daliensis</name>
    <dbReference type="NCBI Taxonomy" id="299421"/>
    <lineage>
        <taxon>Bacteria</taxon>
        <taxon>Bacillati</taxon>
        <taxon>Actinomycetota</taxon>
        <taxon>Actinomycetes</taxon>
        <taxon>Kitasatosporales</taxon>
        <taxon>Streptomycetaceae</taxon>
        <taxon>Streptomyces</taxon>
    </lineage>
</organism>
<dbReference type="GO" id="GO:0042834">
    <property type="term" value="F:peptidoglycan binding"/>
    <property type="evidence" value="ECO:0007669"/>
    <property type="project" value="InterPro"/>
</dbReference>
<evidence type="ECO:0000313" key="2">
    <source>
        <dbReference type="EMBL" id="MBR7671953.1"/>
    </source>
</evidence>
<dbReference type="AlphaFoldDB" id="A0A8T4IN54"/>
<sequence>MRSVSGDSGTVLPWHVIRQDGNGNSYRVGTYATRSEAQQVAERLGKNGDGGADSYLVERMDRGSGGRG</sequence>
<protein>
    <submittedName>
        <fullName evidence="2">SPOR domain-containing protein</fullName>
    </submittedName>
</protein>
<proteinExistence type="predicted"/>
<comment type="caution">
    <text evidence="2">The sequence shown here is derived from an EMBL/GenBank/DDBJ whole genome shotgun (WGS) entry which is preliminary data.</text>
</comment>
<gene>
    <name evidence="2" type="ORF">KDA82_02645</name>
</gene>
<evidence type="ECO:0000256" key="1">
    <source>
        <dbReference type="SAM" id="MobiDB-lite"/>
    </source>
</evidence>